<proteinExistence type="predicted"/>
<dbReference type="EMBL" id="JACSNR010000008">
    <property type="protein sequence ID" value="MBM6923739.1"/>
    <property type="molecule type" value="Genomic_DNA"/>
</dbReference>
<sequence length="275" mass="31029">MGKRLMAALLAAALCLGLAGCGNGEEASSRPEEAAFSAEIWEAKRPKIALSLTEPDIVDTTFTHDDTGLAIARLLGQELIVYPRYARDLRKGYTDLPEEYLLITALLGTDGTTPGITQGANTTEAQYVAKQLAGETGRRQFITKEQVEYAARELFGEEVELTHQSVPVGADPREQYRYYEEYGVYAYPEKQPIWYLPVLLDLWDVSFNTKEAQIVFVRYADSEQNSFWGPGTEPIARWDIEEHANYNIDQYQSYTVTLKEMFGEWDIEEVLPSQS</sequence>
<protein>
    <submittedName>
        <fullName evidence="2">Uncharacterized protein</fullName>
    </submittedName>
</protein>
<keyword evidence="3" id="KW-1185">Reference proteome</keyword>
<feature type="chain" id="PRO_5047447106" evidence="1">
    <location>
        <begin position="25"/>
        <end position="275"/>
    </location>
</feature>
<dbReference type="RefSeq" id="WP_204721288.1">
    <property type="nucleotide sequence ID" value="NZ_JACSNR010000008.1"/>
</dbReference>
<evidence type="ECO:0000256" key="1">
    <source>
        <dbReference type="SAM" id="SignalP"/>
    </source>
</evidence>
<reference evidence="2 3" key="1">
    <citation type="journal article" date="2021" name="Sci. Rep.">
        <title>The distribution of antibiotic resistance genes in chicken gut microbiota commensals.</title>
        <authorList>
            <person name="Juricova H."/>
            <person name="Matiasovicova J."/>
            <person name="Kubasova T."/>
            <person name="Cejkova D."/>
            <person name="Rychlik I."/>
        </authorList>
    </citation>
    <scope>NUCLEOTIDE SEQUENCE [LARGE SCALE GENOMIC DNA]</scope>
    <source>
        <strain evidence="2 3">An564</strain>
    </source>
</reference>
<dbReference type="PROSITE" id="PS51257">
    <property type="entry name" value="PROKAR_LIPOPROTEIN"/>
    <property type="match status" value="1"/>
</dbReference>
<dbReference type="Proteomes" id="UP000724149">
    <property type="component" value="Unassembled WGS sequence"/>
</dbReference>
<name>A0ABS2GQQ6_9FIRM</name>
<accession>A0ABS2GQQ6</accession>
<evidence type="ECO:0000313" key="2">
    <source>
        <dbReference type="EMBL" id="MBM6923739.1"/>
    </source>
</evidence>
<feature type="signal peptide" evidence="1">
    <location>
        <begin position="1"/>
        <end position="24"/>
    </location>
</feature>
<organism evidence="2 3">
    <name type="scientific">Hydrogenoanaerobacterium saccharovorans</name>
    <dbReference type="NCBI Taxonomy" id="474960"/>
    <lineage>
        <taxon>Bacteria</taxon>
        <taxon>Bacillati</taxon>
        <taxon>Bacillota</taxon>
        <taxon>Clostridia</taxon>
        <taxon>Eubacteriales</taxon>
        <taxon>Oscillospiraceae</taxon>
        <taxon>Hydrogenoanaerobacterium</taxon>
    </lineage>
</organism>
<evidence type="ECO:0000313" key="3">
    <source>
        <dbReference type="Proteomes" id="UP000724149"/>
    </source>
</evidence>
<gene>
    <name evidence="2" type="ORF">H9X81_08565</name>
</gene>
<comment type="caution">
    <text evidence="2">The sequence shown here is derived from an EMBL/GenBank/DDBJ whole genome shotgun (WGS) entry which is preliminary data.</text>
</comment>
<keyword evidence="1" id="KW-0732">Signal</keyword>